<dbReference type="GeneID" id="56568064"/>
<accession>A0A0H3C1D3</accession>
<keyword evidence="1" id="KW-1133">Transmembrane helix</keyword>
<organism evidence="2 3">
    <name type="scientific">Borreliella burgdorferi (strain ZS7)</name>
    <name type="common">Borrelia burgdorferi</name>
    <dbReference type="NCBI Taxonomy" id="445985"/>
    <lineage>
        <taxon>Bacteria</taxon>
        <taxon>Pseudomonadati</taxon>
        <taxon>Spirochaetota</taxon>
        <taxon>Spirochaetia</taxon>
        <taxon>Spirochaetales</taxon>
        <taxon>Borreliaceae</taxon>
        <taxon>Borreliella</taxon>
    </lineage>
</organism>
<protein>
    <submittedName>
        <fullName evidence="2">Uncharacterized protein</fullName>
    </submittedName>
</protein>
<name>A0A0H3C1D3_BORBZ</name>
<reference evidence="2 3" key="1">
    <citation type="journal article" date="2011" name="J. Bacteriol.">
        <title>Whole-genome sequences of thirteen isolates of Borrelia burgdorferi.</title>
        <authorList>
            <person name="Schutzer S.E."/>
            <person name="Fraser-Liggett C.M."/>
            <person name="Casjens S.R."/>
            <person name="Qiu W.G."/>
            <person name="Dunn J.J."/>
            <person name="Mongodin E.F."/>
            <person name="Luft B.J."/>
        </authorList>
    </citation>
    <scope>NUCLEOTIDE SEQUENCE [LARGE SCALE GENOMIC DNA]</scope>
    <source>
        <strain evidence="2 3">ZS7</strain>
    </source>
</reference>
<dbReference type="KEGG" id="bbz:BbuZS7_0155"/>
<proteinExistence type="predicted"/>
<dbReference type="Proteomes" id="UP000006901">
    <property type="component" value="Chromosome"/>
</dbReference>
<dbReference type="RefSeq" id="WP_002556754.1">
    <property type="nucleotide sequence ID" value="NC_011728.1"/>
</dbReference>
<keyword evidence="1" id="KW-0812">Transmembrane</keyword>
<evidence type="ECO:0000256" key="1">
    <source>
        <dbReference type="SAM" id="Phobius"/>
    </source>
</evidence>
<keyword evidence="1" id="KW-0472">Membrane</keyword>
<dbReference type="HOGENOM" id="CLU_151146_0_0_12"/>
<gene>
    <name evidence="2" type="ordered locus">BbuZS7_0155</name>
</gene>
<feature type="transmembrane region" description="Helical" evidence="1">
    <location>
        <begin position="21"/>
        <end position="40"/>
    </location>
</feature>
<sequence>MKKINCNQKLEIEYQKKMKKHIIIGIIFVAILLFFKILLIPRIQNHENNKNNIKMIISYKQDKNRLSLKINIKTKKTSNLGKAKLDIYLDSKLIESNLLYISSKNFTTYANIIYQNESLLSIILKSNGNNNVFYSKRIKPRGKI</sequence>
<dbReference type="EMBL" id="CP001205">
    <property type="protein sequence ID" value="ACK74483.1"/>
    <property type="molecule type" value="Genomic_DNA"/>
</dbReference>
<evidence type="ECO:0000313" key="2">
    <source>
        <dbReference type="EMBL" id="ACK74483.1"/>
    </source>
</evidence>
<evidence type="ECO:0000313" key="3">
    <source>
        <dbReference type="Proteomes" id="UP000006901"/>
    </source>
</evidence>
<dbReference type="AlphaFoldDB" id="A0A0H3C1D3"/>